<gene>
    <name evidence="7" type="ORF">mPipKuh1_017602</name>
</gene>
<feature type="transmembrane region" description="Helical" evidence="6">
    <location>
        <begin position="257"/>
        <end position="280"/>
    </location>
</feature>
<dbReference type="EMBL" id="JACAGB010000008">
    <property type="protein sequence ID" value="KAF6347541.1"/>
    <property type="molecule type" value="Genomic_DNA"/>
</dbReference>
<feature type="transmembrane region" description="Helical" evidence="6">
    <location>
        <begin position="132"/>
        <end position="153"/>
    </location>
</feature>
<dbReference type="AlphaFoldDB" id="A0A7J7XCX8"/>
<dbReference type="SMART" id="SM01417">
    <property type="entry name" value="Solute_trans_a"/>
    <property type="match status" value="1"/>
</dbReference>
<sequence length="412" mass="44603">MADPSGLLGAAGASPVSATRLQPSPPPAAPTEPWGPQMAGGGNSSQAPQLFLTSALARGVSGVFVWAALVLTCHQIYLHLRAYTVPSEQRYIVRLLLVVPVYAFDSWLSLLLLGSRQHHVYLDSLRDCYEAFVIYSFLSLCFQYLGGESAIMAEIRGKPIQSSCLYSTCCLRGTAYSIGFLRFCKQATLQFCVVKPVMALVTIVLQAVGKYHDGDFNVHSGYLYVTLVYNASVSLALYALLLFYAATRELLRPFRPVLKFLTIKAVIFLSFWQGVLLAILERCGAIREGQAADGSRVGAGALAAGYQNFAICVEMLLASVALRHAFPCRVYAQKDSSPGPPAPMQSISSGLRETMSPQDIVSDAIHNFSPAYQHYTQQATHEAAPGALPGAGAGGRRSRSIEKRMLIPLEDP</sequence>
<dbReference type="InterPro" id="IPR005178">
    <property type="entry name" value="Ostalpha/TMEM184C"/>
</dbReference>
<organism evidence="7 8">
    <name type="scientific">Pipistrellus kuhlii</name>
    <name type="common">Kuhl's pipistrelle</name>
    <dbReference type="NCBI Taxonomy" id="59472"/>
    <lineage>
        <taxon>Eukaryota</taxon>
        <taxon>Metazoa</taxon>
        <taxon>Chordata</taxon>
        <taxon>Craniata</taxon>
        <taxon>Vertebrata</taxon>
        <taxon>Euteleostomi</taxon>
        <taxon>Mammalia</taxon>
        <taxon>Eutheria</taxon>
        <taxon>Laurasiatheria</taxon>
        <taxon>Chiroptera</taxon>
        <taxon>Yangochiroptera</taxon>
        <taxon>Vespertilionidae</taxon>
        <taxon>Pipistrellus</taxon>
    </lineage>
</organism>
<evidence type="ECO:0000256" key="4">
    <source>
        <dbReference type="ARBA" id="ARBA00023136"/>
    </source>
</evidence>
<comment type="subcellular location">
    <subcellularLocation>
        <location evidence="1">Membrane</location>
        <topology evidence="1">Multi-pass membrane protein</topology>
    </subcellularLocation>
</comment>
<dbReference type="Proteomes" id="UP000558488">
    <property type="component" value="Unassembled WGS sequence"/>
</dbReference>
<feature type="transmembrane region" description="Helical" evidence="6">
    <location>
        <begin position="221"/>
        <end position="245"/>
    </location>
</feature>
<keyword evidence="8" id="KW-1185">Reference proteome</keyword>
<name>A0A7J7XCX8_PIPKU</name>
<dbReference type="OrthoDB" id="5348404at2759"/>
<keyword evidence="2 6" id="KW-0812">Transmembrane</keyword>
<evidence type="ECO:0000256" key="2">
    <source>
        <dbReference type="ARBA" id="ARBA00022692"/>
    </source>
</evidence>
<keyword evidence="4 6" id="KW-0472">Membrane</keyword>
<evidence type="ECO:0000313" key="7">
    <source>
        <dbReference type="EMBL" id="KAF6347541.1"/>
    </source>
</evidence>
<reference evidence="7 8" key="1">
    <citation type="journal article" date="2020" name="Nature">
        <title>Six reference-quality genomes reveal evolution of bat adaptations.</title>
        <authorList>
            <person name="Jebb D."/>
            <person name="Huang Z."/>
            <person name="Pippel M."/>
            <person name="Hughes G.M."/>
            <person name="Lavrichenko K."/>
            <person name="Devanna P."/>
            <person name="Winkler S."/>
            <person name="Jermiin L.S."/>
            <person name="Skirmuntt E.C."/>
            <person name="Katzourakis A."/>
            <person name="Burkitt-Gray L."/>
            <person name="Ray D.A."/>
            <person name="Sullivan K.A.M."/>
            <person name="Roscito J.G."/>
            <person name="Kirilenko B.M."/>
            <person name="Davalos L.M."/>
            <person name="Corthals A.P."/>
            <person name="Power M.L."/>
            <person name="Jones G."/>
            <person name="Ransome R.D."/>
            <person name="Dechmann D.K.N."/>
            <person name="Locatelli A.G."/>
            <person name="Puechmaille S.J."/>
            <person name="Fedrigo O."/>
            <person name="Jarvis E.D."/>
            <person name="Hiller M."/>
            <person name="Vernes S.C."/>
            <person name="Myers E.W."/>
            <person name="Teeling E.C."/>
        </authorList>
    </citation>
    <scope>NUCLEOTIDE SEQUENCE [LARGE SCALE GENOMIC DNA]</scope>
    <source>
        <strain evidence="7">MPipKuh1</strain>
        <tissue evidence="7">Flight muscle</tissue>
    </source>
</reference>
<evidence type="ECO:0000256" key="3">
    <source>
        <dbReference type="ARBA" id="ARBA00022989"/>
    </source>
</evidence>
<keyword evidence="3 6" id="KW-1133">Transmembrane helix</keyword>
<evidence type="ECO:0000256" key="5">
    <source>
        <dbReference type="SAM" id="MobiDB-lite"/>
    </source>
</evidence>
<evidence type="ECO:0000256" key="6">
    <source>
        <dbReference type="SAM" id="Phobius"/>
    </source>
</evidence>
<feature type="transmembrane region" description="Helical" evidence="6">
    <location>
        <begin position="92"/>
        <end position="112"/>
    </location>
</feature>
<dbReference type="GO" id="GO:0016020">
    <property type="term" value="C:membrane"/>
    <property type="evidence" value="ECO:0007669"/>
    <property type="project" value="UniProtKB-SubCell"/>
</dbReference>
<feature type="transmembrane region" description="Helical" evidence="6">
    <location>
        <begin position="187"/>
        <end position="209"/>
    </location>
</feature>
<dbReference type="Pfam" id="PF03619">
    <property type="entry name" value="Solute_trans_a"/>
    <property type="match status" value="1"/>
</dbReference>
<feature type="transmembrane region" description="Helical" evidence="6">
    <location>
        <begin position="60"/>
        <end position="80"/>
    </location>
</feature>
<feature type="region of interest" description="Disordered" evidence="5">
    <location>
        <begin position="1"/>
        <end position="42"/>
    </location>
</feature>
<proteinExistence type="predicted"/>
<dbReference type="PANTHER" id="PTHR23423">
    <property type="entry name" value="ORGANIC SOLUTE TRANSPORTER-RELATED"/>
    <property type="match status" value="1"/>
</dbReference>
<evidence type="ECO:0000256" key="1">
    <source>
        <dbReference type="ARBA" id="ARBA00004141"/>
    </source>
</evidence>
<accession>A0A7J7XCX8</accession>
<comment type="caution">
    <text evidence="7">The sequence shown here is derived from an EMBL/GenBank/DDBJ whole genome shotgun (WGS) entry which is preliminary data.</text>
</comment>
<protein>
    <submittedName>
        <fullName evidence="7">Transmembrane protein 184A</fullName>
    </submittedName>
</protein>
<evidence type="ECO:0000313" key="8">
    <source>
        <dbReference type="Proteomes" id="UP000558488"/>
    </source>
</evidence>
<feature type="region of interest" description="Disordered" evidence="5">
    <location>
        <begin position="379"/>
        <end position="412"/>
    </location>
</feature>